<dbReference type="OrthoDB" id="9800520at2"/>
<dbReference type="Proteomes" id="UP000198741">
    <property type="component" value="Chromosome I"/>
</dbReference>
<keyword evidence="7" id="KW-1185">Reference proteome</keyword>
<organism evidence="6 7">
    <name type="scientific">Nakamurella panacisegetis</name>
    <dbReference type="NCBI Taxonomy" id="1090615"/>
    <lineage>
        <taxon>Bacteria</taxon>
        <taxon>Bacillati</taxon>
        <taxon>Actinomycetota</taxon>
        <taxon>Actinomycetes</taxon>
        <taxon>Nakamurellales</taxon>
        <taxon>Nakamurellaceae</taxon>
        <taxon>Nakamurella</taxon>
    </lineage>
</organism>
<dbReference type="GO" id="GO:0030313">
    <property type="term" value="C:cell envelope"/>
    <property type="evidence" value="ECO:0007669"/>
    <property type="project" value="UniProtKB-SubCell"/>
</dbReference>
<protein>
    <submittedName>
        <fullName evidence="6">Monosaccharide ABC transporter substrate-binding protein, CUT2 family</fullName>
    </submittedName>
</protein>
<evidence type="ECO:0000313" key="6">
    <source>
        <dbReference type="EMBL" id="SDO67300.1"/>
    </source>
</evidence>
<dbReference type="STRING" id="1090615.SAMN04515671_1660"/>
<evidence type="ECO:0000259" key="5">
    <source>
        <dbReference type="Pfam" id="PF13407"/>
    </source>
</evidence>
<dbReference type="PANTHER" id="PTHR46847:SF1">
    <property type="entry name" value="D-ALLOSE-BINDING PERIPLASMIC PROTEIN-RELATED"/>
    <property type="match status" value="1"/>
</dbReference>
<dbReference type="SUPFAM" id="SSF53822">
    <property type="entry name" value="Periplasmic binding protein-like I"/>
    <property type="match status" value="1"/>
</dbReference>
<proteinExistence type="inferred from homology"/>
<name>A0A1H0LHA0_9ACTN</name>
<dbReference type="EMBL" id="LT629710">
    <property type="protein sequence ID" value="SDO67300.1"/>
    <property type="molecule type" value="Genomic_DNA"/>
</dbReference>
<feature type="chain" id="PRO_5038512621" evidence="4">
    <location>
        <begin position="29"/>
        <end position="407"/>
    </location>
</feature>
<evidence type="ECO:0000256" key="1">
    <source>
        <dbReference type="ARBA" id="ARBA00004196"/>
    </source>
</evidence>
<gene>
    <name evidence="6" type="ORF">SAMN04515671_1660</name>
</gene>
<comment type="subcellular location">
    <subcellularLocation>
        <location evidence="1">Cell envelope</location>
    </subcellularLocation>
</comment>
<evidence type="ECO:0000256" key="2">
    <source>
        <dbReference type="ARBA" id="ARBA00007639"/>
    </source>
</evidence>
<dbReference type="Pfam" id="PF13407">
    <property type="entry name" value="Peripla_BP_4"/>
    <property type="match status" value="1"/>
</dbReference>
<reference evidence="6 7" key="1">
    <citation type="submission" date="2016-10" db="EMBL/GenBank/DDBJ databases">
        <authorList>
            <person name="de Groot N.N."/>
        </authorList>
    </citation>
    <scope>NUCLEOTIDE SEQUENCE [LARGE SCALE GENOMIC DNA]</scope>
    <source>
        <strain evidence="7">P4-7,KCTC 19426,CECT 7604</strain>
    </source>
</reference>
<feature type="domain" description="Periplasmic binding protein" evidence="5">
    <location>
        <begin position="90"/>
        <end position="313"/>
    </location>
</feature>
<dbReference type="PANTHER" id="PTHR46847">
    <property type="entry name" value="D-ALLOSE-BINDING PERIPLASMIC PROTEIN-RELATED"/>
    <property type="match status" value="1"/>
</dbReference>
<feature type="signal peptide" evidence="4">
    <location>
        <begin position="1"/>
        <end position="28"/>
    </location>
</feature>
<dbReference type="AlphaFoldDB" id="A0A1H0LHA0"/>
<dbReference type="Gene3D" id="3.40.50.2300">
    <property type="match status" value="2"/>
</dbReference>
<dbReference type="InterPro" id="IPR025997">
    <property type="entry name" value="SBP_2_dom"/>
</dbReference>
<evidence type="ECO:0000313" key="7">
    <source>
        <dbReference type="Proteomes" id="UP000198741"/>
    </source>
</evidence>
<comment type="similarity">
    <text evidence="2">Belongs to the bacterial solute-binding protein 2 family.</text>
</comment>
<evidence type="ECO:0000256" key="4">
    <source>
        <dbReference type="SAM" id="SignalP"/>
    </source>
</evidence>
<dbReference type="CDD" id="cd01536">
    <property type="entry name" value="PBP1_ABC_sugar_binding-like"/>
    <property type="match status" value="1"/>
</dbReference>
<keyword evidence="3 4" id="KW-0732">Signal</keyword>
<evidence type="ECO:0000256" key="3">
    <source>
        <dbReference type="ARBA" id="ARBA00022729"/>
    </source>
</evidence>
<sequence>MRTSRTLPIRLGRRGVIAVGAAAVLVCAACSSASTATSAPSSTASTSAAAAAAPAPAPAPASGQSSAAGSASAGAAGGSSAAAAGKKLKIGIAVGGQPADWQPAQGQVAQALAKARGWDSVLLSNNNDGPTALKNATTFINDKVDAVLEFNGQPGTNPVMAAKLSAAKIPVITYDIAQPGWYFVGVDNAKAGDQAGQALGAMAKTKWNCQVDLVLSAEGAAAGPVNTARTGGARDGLKKICPDIPAANYVSYESGGAIATSTPAARDALSAHPNAKKILVVGINDFGVVGALQAAEQLGRADNIMGWGQDGSAISGSSVDPHLMGSVEYFLEGYPVYAFQQILDKISAGQTPAMADSGTKPAALVQPCPVTAEQAKSVPSLADRVTKVLASGGAQTEYEMFCPKSAG</sequence>
<accession>A0A1H0LHA0</accession>
<dbReference type="RefSeq" id="WP_090475543.1">
    <property type="nucleotide sequence ID" value="NZ_LT629710.1"/>
</dbReference>
<dbReference type="InterPro" id="IPR028082">
    <property type="entry name" value="Peripla_BP_I"/>
</dbReference>
<dbReference type="GO" id="GO:0030246">
    <property type="term" value="F:carbohydrate binding"/>
    <property type="evidence" value="ECO:0007669"/>
    <property type="project" value="UniProtKB-ARBA"/>
</dbReference>